<evidence type="ECO:0000313" key="3">
    <source>
        <dbReference type="Proteomes" id="UP000856143"/>
    </source>
</evidence>
<dbReference type="AlphaFoldDB" id="A0AAN5LEC9"/>
<reference evidence="2" key="2">
    <citation type="submission" date="2020-11" db="EMBL/GenBank/DDBJ databases">
        <authorList>
            <consortium name="NCBI Pathogen Detection Project"/>
        </authorList>
    </citation>
    <scope>NUCLEOTIDE SEQUENCE</scope>
    <source>
        <strain evidence="2">R404</strain>
    </source>
</reference>
<proteinExistence type="predicted"/>
<feature type="region of interest" description="Disordered" evidence="1">
    <location>
        <begin position="181"/>
        <end position="202"/>
    </location>
</feature>
<feature type="region of interest" description="Disordered" evidence="1">
    <location>
        <begin position="139"/>
        <end position="160"/>
    </location>
</feature>
<feature type="compositionally biased region" description="Gly residues" evidence="1">
    <location>
        <begin position="186"/>
        <end position="199"/>
    </location>
</feature>
<name>A0AAN5LEC9_KLEOX</name>
<sequence length="279" mass="27537">MRVEGDTQLNNAIVSGSTVNVSGVDVSGNLTNHGNTTITGNASGAASDSNGVSLGGNVAGGNITGHSDNGTGVNISGNSTLTDVMVNGHTVTGVGVGMNGHLTNAGSTTVSGHATENGDGVHLGDGSSITGGLVSGDSVSGSGIHQEGNTSLHNVTLHGSTTHGTGLVVDGTLNRDEHATVTGTVNPGGNGQSMSGGGSIRVVPSSSLQRYQMKAEREQAVTGAMGRGPVRPQAGYQPASAPVSLEVCDEAHCRSLKMDVNKAGAGQWSTTDAVRASGK</sequence>
<organism evidence="2 3">
    <name type="scientific">Klebsiella oxytoca</name>
    <dbReference type="NCBI Taxonomy" id="571"/>
    <lineage>
        <taxon>Bacteria</taxon>
        <taxon>Pseudomonadati</taxon>
        <taxon>Pseudomonadota</taxon>
        <taxon>Gammaproteobacteria</taxon>
        <taxon>Enterobacterales</taxon>
        <taxon>Enterobacteriaceae</taxon>
        <taxon>Klebsiella/Raoultella group</taxon>
        <taxon>Klebsiella</taxon>
    </lineage>
</organism>
<dbReference type="EMBL" id="DACSEO010000133">
    <property type="protein sequence ID" value="HAT1684944.1"/>
    <property type="molecule type" value="Genomic_DNA"/>
</dbReference>
<gene>
    <name evidence="2" type="ORF">I8Y21_005768</name>
</gene>
<comment type="caution">
    <text evidence="2">The sequence shown here is derived from an EMBL/GenBank/DDBJ whole genome shotgun (WGS) entry which is preliminary data.</text>
</comment>
<evidence type="ECO:0000256" key="1">
    <source>
        <dbReference type="SAM" id="MobiDB-lite"/>
    </source>
</evidence>
<accession>A0AAN5LEC9</accession>
<protein>
    <submittedName>
        <fullName evidence="2">Uncharacterized protein</fullName>
    </submittedName>
</protein>
<evidence type="ECO:0000313" key="2">
    <source>
        <dbReference type="EMBL" id="HAT1684944.1"/>
    </source>
</evidence>
<reference evidence="2" key="1">
    <citation type="journal article" date="2018" name="Genome Biol.">
        <title>SKESA: strategic k-mer extension for scrupulous assemblies.</title>
        <authorList>
            <person name="Souvorov A."/>
            <person name="Agarwala R."/>
            <person name="Lipman D.J."/>
        </authorList>
    </citation>
    <scope>NUCLEOTIDE SEQUENCE</scope>
    <source>
        <strain evidence="2">R404</strain>
    </source>
</reference>
<dbReference type="Proteomes" id="UP000856143">
    <property type="component" value="Unassembled WGS sequence"/>
</dbReference>